<sequence length="154" mass="17134">MLIEVSANQLSIGTVQNLQHIEKQVDDIQKQHDGAEDDHVCGQRVFLPAHQHLGVQDDVLQARCDSELVSKARSDSELASKARCDSELVSMARFDSELVSKARCDSELVSMARYDFDLVSMARCDAELVSMARSDSELVSMARLTLNSCIYGWL</sequence>
<dbReference type="Proteomes" id="UP000735302">
    <property type="component" value="Unassembled WGS sequence"/>
</dbReference>
<keyword evidence="2" id="KW-1185">Reference proteome</keyword>
<name>A0AAV4A0J8_9GAST</name>
<evidence type="ECO:0000313" key="1">
    <source>
        <dbReference type="EMBL" id="GFO00437.1"/>
    </source>
</evidence>
<dbReference type="EMBL" id="BLXT01003087">
    <property type="protein sequence ID" value="GFO00437.1"/>
    <property type="molecule type" value="Genomic_DNA"/>
</dbReference>
<reference evidence="1 2" key="1">
    <citation type="journal article" date="2021" name="Elife">
        <title>Chloroplast acquisition without the gene transfer in kleptoplastic sea slugs, Plakobranchus ocellatus.</title>
        <authorList>
            <person name="Maeda T."/>
            <person name="Takahashi S."/>
            <person name="Yoshida T."/>
            <person name="Shimamura S."/>
            <person name="Takaki Y."/>
            <person name="Nagai Y."/>
            <person name="Toyoda A."/>
            <person name="Suzuki Y."/>
            <person name="Arimoto A."/>
            <person name="Ishii H."/>
            <person name="Satoh N."/>
            <person name="Nishiyama T."/>
            <person name="Hasebe M."/>
            <person name="Maruyama T."/>
            <person name="Minagawa J."/>
            <person name="Obokata J."/>
            <person name="Shigenobu S."/>
        </authorList>
    </citation>
    <scope>NUCLEOTIDE SEQUENCE [LARGE SCALE GENOMIC DNA]</scope>
</reference>
<keyword evidence="1" id="KW-0675">Receptor</keyword>
<gene>
    <name evidence="1" type="ORF">PoB_002694200</name>
</gene>
<accession>A0AAV4A0J8</accession>
<proteinExistence type="predicted"/>
<organism evidence="1 2">
    <name type="scientific">Plakobranchus ocellatus</name>
    <dbReference type="NCBI Taxonomy" id="259542"/>
    <lineage>
        <taxon>Eukaryota</taxon>
        <taxon>Metazoa</taxon>
        <taxon>Spiralia</taxon>
        <taxon>Lophotrochozoa</taxon>
        <taxon>Mollusca</taxon>
        <taxon>Gastropoda</taxon>
        <taxon>Heterobranchia</taxon>
        <taxon>Euthyneura</taxon>
        <taxon>Panpulmonata</taxon>
        <taxon>Sacoglossa</taxon>
        <taxon>Placobranchoidea</taxon>
        <taxon>Plakobranchidae</taxon>
        <taxon>Plakobranchus</taxon>
    </lineage>
</organism>
<evidence type="ECO:0000313" key="2">
    <source>
        <dbReference type="Proteomes" id="UP000735302"/>
    </source>
</evidence>
<protein>
    <submittedName>
        <fullName evidence="1">Signal recognition particle receptor ftsy</fullName>
    </submittedName>
</protein>
<comment type="caution">
    <text evidence="1">The sequence shown here is derived from an EMBL/GenBank/DDBJ whole genome shotgun (WGS) entry which is preliminary data.</text>
</comment>
<dbReference type="AlphaFoldDB" id="A0AAV4A0J8"/>